<dbReference type="PANTHER" id="PTHR24170">
    <property type="entry name" value="ANKYRIN REPEAT DOMAIN-CONTAINING PROTEIN 27"/>
    <property type="match status" value="1"/>
</dbReference>
<dbReference type="GO" id="GO:0005886">
    <property type="term" value="C:plasma membrane"/>
    <property type="evidence" value="ECO:0007669"/>
    <property type="project" value="TreeGrafter"/>
</dbReference>
<dbReference type="GO" id="GO:0005770">
    <property type="term" value="C:late endosome"/>
    <property type="evidence" value="ECO:0007669"/>
    <property type="project" value="TreeGrafter"/>
</dbReference>
<organism evidence="1">
    <name type="scientific">Aplanochytrium stocchinoi</name>
    <dbReference type="NCBI Taxonomy" id="215587"/>
    <lineage>
        <taxon>Eukaryota</taxon>
        <taxon>Sar</taxon>
        <taxon>Stramenopiles</taxon>
        <taxon>Bigyra</taxon>
        <taxon>Labyrinthulomycetes</taxon>
        <taxon>Thraustochytrida</taxon>
        <taxon>Thraustochytriidae</taxon>
        <taxon>Aplanochytrium</taxon>
    </lineage>
</organism>
<name>A0A6S8DWT7_9STRA</name>
<dbReference type="GO" id="GO:0030133">
    <property type="term" value="C:transport vesicle"/>
    <property type="evidence" value="ECO:0007669"/>
    <property type="project" value="TreeGrafter"/>
</dbReference>
<dbReference type="PANTHER" id="PTHR24170:SF1">
    <property type="entry name" value="DOMAIN PROTEIN, PUTATIVE (AFU_ORTHOLOGUE AFUA_1G09870)-RELATED"/>
    <property type="match status" value="1"/>
</dbReference>
<dbReference type="GO" id="GO:0005769">
    <property type="term" value="C:early endosome"/>
    <property type="evidence" value="ECO:0007669"/>
    <property type="project" value="TreeGrafter"/>
</dbReference>
<dbReference type="GO" id="GO:0005085">
    <property type="term" value="F:guanyl-nucleotide exchange factor activity"/>
    <property type="evidence" value="ECO:0007669"/>
    <property type="project" value="TreeGrafter"/>
</dbReference>
<reference evidence="1" key="1">
    <citation type="submission" date="2021-01" db="EMBL/GenBank/DDBJ databases">
        <authorList>
            <person name="Corre E."/>
            <person name="Pelletier E."/>
            <person name="Niang G."/>
            <person name="Scheremetjew M."/>
            <person name="Finn R."/>
            <person name="Kale V."/>
            <person name="Holt S."/>
            <person name="Cochrane G."/>
            <person name="Meng A."/>
            <person name="Brown T."/>
            <person name="Cohen L."/>
        </authorList>
    </citation>
    <scope>NUCLEOTIDE SEQUENCE</scope>
    <source>
        <strain evidence="1">GSBS06</strain>
    </source>
</reference>
<dbReference type="EMBL" id="HBIN01015899">
    <property type="protein sequence ID" value="CAE0441947.1"/>
    <property type="molecule type" value="Transcribed_RNA"/>
</dbReference>
<dbReference type="EMBL" id="HBIN01015900">
    <property type="protein sequence ID" value="CAE0441948.1"/>
    <property type="molecule type" value="Transcribed_RNA"/>
</dbReference>
<evidence type="ECO:0000313" key="2">
    <source>
        <dbReference type="EMBL" id="CAE0441948.1"/>
    </source>
</evidence>
<accession>A0A6S8DWT7</accession>
<dbReference type="GO" id="GO:0097422">
    <property type="term" value="C:tubular endosome"/>
    <property type="evidence" value="ECO:0007669"/>
    <property type="project" value="TreeGrafter"/>
</dbReference>
<proteinExistence type="predicted"/>
<dbReference type="AlphaFoldDB" id="A0A6S8DWT7"/>
<dbReference type="GO" id="GO:0045022">
    <property type="term" value="P:early endosome to late endosome transport"/>
    <property type="evidence" value="ECO:0007669"/>
    <property type="project" value="TreeGrafter"/>
</dbReference>
<gene>
    <name evidence="1" type="ORF">ASTO00021_LOCUS12064</name>
    <name evidence="2" type="ORF">ASTO00021_LOCUS12065</name>
</gene>
<evidence type="ECO:0000313" key="1">
    <source>
        <dbReference type="EMBL" id="CAE0441947.1"/>
    </source>
</evidence>
<dbReference type="InterPro" id="IPR051248">
    <property type="entry name" value="UPF0507/Ank_repeat_27"/>
</dbReference>
<dbReference type="GO" id="GO:0000149">
    <property type="term" value="F:SNARE binding"/>
    <property type="evidence" value="ECO:0007669"/>
    <property type="project" value="TreeGrafter"/>
</dbReference>
<sequence>MSYEDEDLVSNPVYKSLVSRVKEFEVRASGKGWILLIPQLASLIPLLTASAVKNGKDKKKSSDTVASISGEVLSDVHSYEFSMPFLHGHIIFPSPYLKQEYVTLNGDRIKLREGNIHILDDGEGSKKRNSTSQQHQNKPIKILFDEVFYNEHGSYKAFCTNSPVISSWSSSAGASAKEKSILSNAFGNGGVNSEKNRLVLGKVPRFLQDGNEVFDTRRTMDEWMFVLNRDAKNGEALRFLESFADGIISSYVLVLNKVGIDHFLNKVSSGVNDATKMLITCNPARFESAQSDKNAEAMLRRVLEAYLMTGVYSVVFSSLLSFHRQVKSMIISQIKFNHFRRILYHV</sequence>
<protein>
    <submittedName>
        <fullName evidence="1">Uncharacterized protein</fullName>
    </submittedName>
</protein>